<organism evidence="2 3">
    <name type="scientific">Didymodactylos carnosus</name>
    <dbReference type="NCBI Taxonomy" id="1234261"/>
    <lineage>
        <taxon>Eukaryota</taxon>
        <taxon>Metazoa</taxon>
        <taxon>Spiralia</taxon>
        <taxon>Gnathifera</taxon>
        <taxon>Rotifera</taxon>
        <taxon>Eurotatoria</taxon>
        <taxon>Bdelloidea</taxon>
        <taxon>Philodinida</taxon>
        <taxon>Philodinidae</taxon>
        <taxon>Didymodactylos</taxon>
    </lineage>
</organism>
<reference evidence="2" key="1">
    <citation type="submission" date="2021-02" db="EMBL/GenBank/DDBJ databases">
        <authorList>
            <person name="Nowell W R."/>
        </authorList>
    </citation>
    <scope>NUCLEOTIDE SEQUENCE</scope>
</reference>
<evidence type="ECO:0000313" key="2">
    <source>
        <dbReference type="EMBL" id="CAF4383581.1"/>
    </source>
</evidence>
<dbReference type="AlphaFoldDB" id="A0A8S2V749"/>
<evidence type="ECO:0000256" key="1">
    <source>
        <dbReference type="SAM" id="MobiDB-lite"/>
    </source>
</evidence>
<proteinExistence type="predicted"/>
<evidence type="ECO:0000313" key="3">
    <source>
        <dbReference type="Proteomes" id="UP000682733"/>
    </source>
</evidence>
<dbReference type="Proteomes" id="UP000682733">
    <property type="component" value="Unassembled WGS sequence"/>
</dbReference>
<protein>
    <submittedName>
        <fullName evidence="2">Uncharacterized protein</fullName>
    </submittedName>
</protein>
<comment type="caution">
    <text evidence="2">The sequence shown here is derived from an EMBL/GenBank/DDBJ whole genome shotgun (WGS) entry which is preliminary data.</text>
</comment>
<gene>
    <name evidence="2" type="ORF">TMI583_LOCUS42667</name>
</gene>
<accession>A0A8S2V749</accession>
<feature type="region of interest" description="Disordered" evidence="1">
    <location>
        <begin position="101"/>
        <end position="143"/>
    </location>
</feature>
<dbReference type="EMBL" id="CAJOBA010069579">
    <property type="protein sequence ID" value="CAF4383581.1"/>
    <property type="molecule type" value="Genomic_DNA"/>
</dbReference>
<feature type="compositionally biased region" description="Low complexity" evidence="1">
    <location>
        <begin position="102"/>
        <end position="143"/>
    </location>
</feature>
<feature type="non-terminal residue" evidence="2">
    <location>
        <position position="1"/>
    </location>
</feature>
<name>A0A8S2V749_9BILA</name>
<sequence>NNYALWNEGRISPFGRDPEFASNGEALQIHAPNDSSFDKWTLSCWNAGLNKNLQPYINASLNGDQLDVNTSIQLHRRREMVNYAVNDCLTVTRLSSAITKLSQQQKQQHQSASSSNPQQISSSLPISSPLSSQQQPSSSPLPSTTELTFTVLISPSSHPTISATTTSSLANQRTSKYWRNRKTGIRRRKRRYYYSINVPLHKNYSLPAVYRHLKQRNLGVIHVKDKIENRKRRLIIGFKSSSHRDQYRQHLSEDYFHLFQIL</sequence>